<feature type="region of interest" description="Disordered" evidence="1">
    <location>
        <begin position="33"/>
        <end position="240"/>
    </location>
</feature>
<evidence type="ECO:0000256" key="2">
    <source>
        <dbReference type="SAM" id="Phobius"/>
    </source>
</evidence>
<keyword evidence="2" id="KW-1133">Transmembrane helix</keyword>
<feature type="transmembrane region" description="Helical" evidence="2">
    <location>
        <begin position="444"/>
        <end position="466"/>
    </location>
</feature>
<evidence type="ECO:0008006" key="6">
    <source>
        <dbReference type="Google" id="ProtNLM"/>
    </source>
</evidence>
<feature type="compositionally biased region" description="Gly residues" evidence="1">
    <location>
        <begin position="48"/>
        <end position="65"/>
    </location>
</feature>
<dbReference type="KEGG" id="mhev:MHEL_15610"/>
<evidence type="ECO:0000256" key="3">
    <source>
        <dbReference type="SAM" id="SignalP"/>
    </source>
</evidence>
<keyword evidence="2" id="KW-0472">Membrane</keyword>
<feature type="compositionally biased region" description="Basic and acidic residues" evidence="1">
    <location>
        <begin position="184"/>
        <end position="195"/>
    </location>
</feature>
<evidence type="ECO:0000313" key="4">
    <source>
        <dbReference type="EMBL" id="BBY63318.1"/>
    </source>
</evidence>
<keyword evidence="5" id="KW-1185">Reference proteome</keyword>
<evidence type="ECO:0000313" key="5">
    <source>
        <dbReference type="Proteomes" id="UP000467148"/>
    </source>
</evidence>
<dbReference type="AlphaFoldDB" id="A0A7I7T2N1"/>
<dbReference type="Proteomes" id="UP000467148">
    <property type="component" value="Chromosome"/>
</dbReference>
<feature type="chain" id="PRO_5029486335" description="Cyclase" evidence="3">
    <location>
        <begin position="35"/>
        <end position="474"/>
    </location>
</feature>
<keyword evidence="2" id="KW-0812">Transmembrane</keyword>
<evidence type="ECO:0000256" key="1">
    <source>
        <dbReference type="SAM" id="MobiDB-lite"/>
    </source>
</evidence>
<feature type="signal peptide" evidence="3">
    <location>
        <begin position="1"/>
        <end position="34"/>
    </location>
</feature>
<sequence length="474" mass="49504">MQSATEAFYYKPAAFAAAVAVSLSALFVGIPVSAADPDDGDGGSSYDDGGGYDDGGSYDDGGGYDDPGVEDPSDVDDGGMDDAPDTDDPSDEDAPESPGENSEEPDNTPQPAGEEPDGQNEEPNTGTQEPSEAPEEHPSATEEHPSATEEHPSATEAPDQHPSATESPDEDPSGTESPDDEPDAEPKPDTADVPRQDGTAAHRGKVVGPKTTRKGARSYGKKVKSSVSRPAGSKGGRLNSPVKKWNSHWTTYDRNYRPVFTNPYQTPLHVVYDDGGSPRTFTVPPLQRGVIDTPGPGVYSFTASTQEGSAAPTNVSVGSFSGGGFKPAPGQAPPQKPAPLNITKNPLVQITFDRGTSAPFRVRSLTDLGSDPAVGNMTRVLLDGEIPAWGKWSKDDHGAALFQISRTQLLPGIDAPAQDPLPGYDIKLVAAQHPTSWVQRHRTIVIVGGVAAGVVVLAGIAGALVIRRRRASGG</sequence>
<reference evidence="4 5" key="1">
    <citation type="journal article" date="2019" name="Emerg. Microbes Infect.">
        <title>Comprehensive subspecies identification of 175 nontuberculous mycobacteria species based on 7547 genomic profiles.</title>
        <authorList>
            <person name="Matsumoto Y."/>
            <person name="Kinjo T."/>
            <person name="Motooka D."/>
            <person name="Nabeya D."/>
            <person name="Jung N."/>
            <person name="Uechi K."/>
            <person name="Horii T."/>
            <person name="Iida T."/>
            <person name="Fujita J."/>
            <person name="Nakamura S."/>
        </authorList>
    </citation>
    <scope>NUCLEOTIDE SEQUENCE [LARGE SCALE GENOMIC DNA]</scope>
    <source>
        <strain evidence="4 5">JCM 30396</strain>
    </source>
</reference>
<dbReference type="RefSeq" id="WP_163746995.1">
    <property type="nucleotide sequence ID" value="NZ_AP022596.1"/>
</dbReference>
<keyword evidence="3" id="KW-0732">Signal</keyword>
<protein>
    <recommendedName>
        <fullName evidence="6">Cyclase</fullName>
    </recommendedName>
</protein>
<feature type="compositionally biased region" description="Basic and acidic residues" evidence="1">
    <location>
        <begin position="134"/>
        <end position="153"/>
    </location>
</feature>
<name>A0A7I7T2N1_9MYCO</name>
<feature type="compositionally biased region" description="Basic residues" evidence="1">
    <location>
        <begin position="211"/>
        <end position="224"/>
    </location>
</feature>
<feature type="compositionally biased region" description="Acidic residues" evidence="1">
    <location>
        <begin position="167"/>
        <end position="183"/>
    </location>
</feature>
<feature type="compositionally biased region" description="Acidic residues" evidence="1">
    <location>
        <begin position="67"/>
        <end position="106"/>
    </location>
</feature>
<organism evidence="4 5">
    <name type="scientific">Mycolicibacterium helvum</name>
    <dbReference type="NCBI Taxonomy" id="1534349"/>
    <lineage>
        <taxon>Bacteria</taxon>
        <taxon>Bacillati</taxon>
        <taxon>Actinomycetota</taxon>
        <taxon>Actinomycetes</taxon>
        <taxon>Mycobacteriales</taxon>
        <taxon>Mycobacteriaceae</taxon>
        <taxon>Mycolicibacterium</taxon>
    </lineage>
</organism>
<gene>
    <name evidence="4" type="ORF">MHEL_15610</name>
</gene>
<proteinExistence type="predicted"/>
<accession>A0A7I7T2N1</accession>
<dbReference type="EMBL" id="AP022596">
    <property type="protein sequence ID" value="BBY63318.1"/>
    <property type="molecule type" value="Genomic_DNA"/>
</dbReference>